<dbReference type="PANTHER" id="PTHR31170:SF25">
    <property type="entry name" value="BNAA09G04570D PROTEIN"/>
    <property type="match status" value="1"/>
</dbReference>
<gene>
    <name evidence="3" type="ORF">BUALT_Bualt07G0123500</name>
</gene>
<protein>
    <submittedName>
        <fullName evidence="3">Uncharacterized protein</fullName>
    </submittedName>
</protein>
<evidence type="ECO:0000256" key="2">
    <source>
        <dbReference type="SAM" id="Phobius"/>
    </source>
</evidence>
<dbReference type="AlphaFoldDB" id="A0AAV6XKS6"/>
<keyword evidence="2" id="KW-0812">Transmembrane</keyword>
<comment type="caution">
    <text evidence="3">The sequence shown here is derived from an EMBL/GenBank/DDBJ whole genome shotgun (WGS) entry which is preliminary data.</text>
</comment>
<dbReference type="EMBL" id="WHWC01000007">
    <property type="protein sequence ID" value="KAG8379765.1"/>
    <property type="molecule type" value="Genomic_DNA"/>
</dbReference>
<sequence>MSFFQHNMFTTLTSNFNQKQWVEQIRQALDDELEEETLTSVTIFSVPKTLMITNPDSYIPHLLSIGPYHHLRAELYDMEKYKLAAAKRNQRELENMKLQDIVDHLMKWELSIRANYHRPLGYNGEALAWMMAVDSSFLFEFLQVCGVKEGNIVTKIPSRVEHLIDLSKTNKPAHNAILRDIILLENQIPLFVMRMLLEFQFSSLNLADETLFSLLVGVSKELSPFKMVNGSRKIDIKKCDHFLDFLYKFIVPKLDVPSEIIEIHENEDEIKEDGDKVMINSISKPSYLRHFFDELWKIISNLGEESMQKIKKIIISLKPLKFIAKLPWTILMKIPVIKVLKEPIENIFRTMHKDNDEEKKDDDKEEEDKPPLMEEITIPSVTELVEVGVQFLPTTNEGITSIDFDKESHTFRIPIIILDVNSEVVLRNLVAYEACSASGPLVLTRYTELMNGIIDTENDAKLLCERRIIINHLKNEKEVTGLWNGMSKSVRLTKVPSLDKVIGDENKFYNGKWKVKFGKFMKRYVFGCWKILTFLAAIMLLILTTVQGFCQVYSCARILRIEGLEPANV</sequence>
<dbReference type="Proteomes" id="UP000826271">
    <property type="component" value="Unassembled WGS sequence"/>
</dbReference>
<dbReference type="InterPro" id="IPR004158">
    <property type="entry name" value="DUF247_pln"/>
</dbReference>
<keyword evidence="2" id="KW-0472">Membrane</keyword>
<dbReference type="PANTHER" id="PTHR31170">
    <property type="entry name" value="BNAC04G53230D PROTEIN"/>
    <property type="match status" value="1"/>
</dbReference>
<keyword evidence="4" id="KW-1185">Reference proteome</keyword>
<feature type="transmembrane region" description="Helical" evidence="2">
    <location>
        <begin position="524"/>
        <end position="546"/>
    </location>
</feature>
<feature type="region of interest" description="Disordered" evidence="1">
    <location>
        <begin position="352"/>
        <end position="372"/>
    </location>
</feature>
<reference evidence="3" key="1">
    <citation type="submission" date="2019-10" db="EMBL/GenBank/DDBJ databases">
        <authorList>
            <person name="Zhang R."/>
            <person name="Pan Y."/>
            <person name="Wang J."/>
            <person name="Ma R."/>
            <person name="Yu S."/>
        </authorList>
    </citation>
    <scope>NUCLEOTIDE SEQUENCE</scope>
    <source>
        <strain evidence="3">LA-IB0</strain>
        <tissue evidence="3">Leaf</tissue>
    </source>
</reference>
<evidence type="ECO:0000256" key="1">
    <source>
        <dbReference type="SAM" id="MobiDB-lite"/>
    </source>
</evidence>
<evidence type="ECO:0000313" key="3">
    <source>
        <dbReference type="EMBL" id="KAG8379765.1"/>
    </source>
</evidence>
<organism evidence="3 4">
    <name type="scientific">Buddleja alternifolia</name>
    <dbReference type="NCBI Taxonomy" id="168488"/>
    <lineage>
        <taxon>Eukaryota</taxon>
        <taxon>Viridiplantae</taxon>
        <taxon>Streptophyta</taxon>
        <taxon>Embryophyta</taxon>
        <taxon>Tracheophyta</taxon>
        <taxon>Spermatophyta</taxon>
        <taxon>Magnoliopsida</taxon>
        <taxon>eudicotyledons</taxon>
        <taxon>Gunneridae</taxon>
        <taxon>Pentapetalae</taxon>
        <taxon>asterids</taxon>
        <taxon>lamiids</taxon>
        <taxon>Lamiales</taxon>
        <taxon>Scrophulariaceae</taxon>
        <taxon>Buddlejeae</taxon>
        <taxon>Buddleja</taxon>
    </lineage>
</organism>
<proteinExistence type="predicted"/>
<evidence type="ECO:0000313" key="4">
    <source>
        <dbReference type="Proteomes" id="UP000826271"/>
    </source>
</evidence>
<name>A0AAV6XKS6_9LAMI</name>
<dbReference type="Pfam" id="PF03140">
    <property type="entry name" value="DUF247"/>
    <property type="match status" value="1"/>
</dbReference>
<accession>A0AAV6XKS6</accession>
<keyword evidence="2" id="KW-1133">Transmembrane helix</keyword>